<dbReference type="FunFam" id="3.40.50.1000:FF:000029">
    <property type="entry name" value="3-deoxy-D-manno-octulosonate 8-phosphate phosphatase KdsC"/>
    <property type="match status" value="1"/>
</dbReference>
<dbReference type="Gene3D" id="3.40.50.1000">
    <property type="entry name" value="HAD superfamily/HAD-like"/>
    <property type="match status" value="1"/>
</dbReference>
<keyword evidence="4" id="KW-0479">Metal-binding</keyword>
<dbReference type="NCBIfam" id="TIGR01670">
    <property type="entry name" value="KdsC-phosphatas"/>
    <property type="match status" value="1"/>
</dbReference>
<gene>
    <name evidence="7" type="primary">kdsC_3</name>
    <name evidence="7" type="ORF">GALL_56890</name>
</gene>
<keyword evidence="6" id="KW-0460">Magnesium</keyword>
<dbReference type="InterPro" id="IPR036412">
    <property type="entry name" value="HAD-like_sf"/>
</dbReference>
<organism evidence="7">
    <name type="scientific">mine drainage metagenome</name>
    <dbReference type="NCBI Taxonomy" id="410659"/>
    <lineage>
        <taxon>unclassified sequences</taxon>
        <taxon>metagenomes</taxon>
        <taxon>ecological metagenomes</taxon>
    </lineage>
</organism>
<comment type="similarity">
    <text evidence="2">Belongs to the KdsC family.</text>
</comment>
<accession>A0A1J5TAP8</accession>
<dbReference type="EMBL" id="MLJW01000015">
    <property type="protein sequence ID" value="OIR13304.1"/>
    <property type="molecule type" value="Genomic_DNA"/>
</dbReference>
<dbReference type="GO" id="GO:0019143">
    <property type="term" value="F:3-deoxy-manno-octulosonate-8-phosphatase activity"/>
    <property type="evidence" value="ECO:0007669"/>
    <property type="project" value="UniProtKB-EC"/>
</dbReference>
<proteinExistence type="inferred from homology"/>
<dbReference type="InterPro" id="IPR010023">
    <property type="entry name" value="KdsC_fam"/>
</dbReference>
<dbReference type="Pfam" id="PF08282">
    <property type="entry name" value="Hydrolase_3"/>
    <property type="match status" value="1"/>
</dbReference>
<dbReference type="PIRSF" id="PIRSF006118">
    <property type="entry name" value="KDO8-P_Ptase"/>
    <property type="match status" value="1"/>
</dbReference>
<dbReference type="PANTHER" id="PTHR21485:SF3">
    <property type="entry name" value="N-ACYLNEURAMINATE CYTIDYLYLTRANSFERASE"/>
    <property type="match status" value="1"/>
</dbReference>
<dbReference type="InterPro" id="IPR050793">
    <property type="entry name" value="CMP-NeuNAc_synthase"/>
</dbReference>
<dbReference type="AlphaFoldDB" id="A0A1J5TAP8"/>
<evidence type="ECO:0000256" key="3">
    <source>
        <dbReference type="ARBA" id="ARBA00011881"/>
    </source>
</evidence>
<dbReference type="GO" id="GO:0046872">
    <property type="term" value="F:metal ion binding"/>
    <property type="evidence" value="ECO:0007669"/>
    <property type="project" value="UniProtKB-KW"/>
</dbReference>
<comment type="cofactor">
    <cofactor evidence="1">
        <name>Mg(2+)</name>
        <dbReference type="ChEBI" id="CHEBI:18420"/>
    </cofactor>
</comment>
<dbReference type="EC" id="3.1.3.45" evidence="7"/>
<comment type="subunit">
    <text evidence="3">Homotetramer.</text>
</comment>
<evidence type="ECO:0000256" key="2">
    <source>
        <dbReference type="ARBA" id="ARBA00005893"/>
    </source>
</evidence>
<dbReference type="SFLD" id="SFLDG01136">
    <property type="entry name" value="C1.6:_Phosphoserine_Phosphatas"/>
    <property type="match status" value="1"/>
</dbReference>
<evidence type="ECO:0000256" key="4">
    <source>
        <dbReference type="ARBA" id="ARBA00022723"/>
    </source>
</evidence>
<comment type="caution">
    <text evidence="7">The sequence shown here is derived from an EMBL/GenBank/DDBJ whole genome shotgun (WGS) entry which is preliminary data.</text>
</comment>
<dbReference type="PANTHER" id="PTHR21485">
    <property type="entry name" value="HAD SUPERFAMILY MEMBERS CMAS AND KDSC"/>
    <property type="match status" value="1"/>
</dbReference>
<evidence type="ECO:0000256" key="1">
    <source>
        <dbReference type="ARBA" id="ARBA00001946"/>
    </source>
</evidence>
<sequence length="175" mass="19572">MQMNVLELFNQINTFVFDVDGVLTDGTLLVLPQGVMARRMNIKDGYALQLAIKKGYNVVIISGGTSDEVKERFGKLGVKDVFMKITNKAETLTQYMQSQQLRKEQVLFMGDDIPDFEVMQLVGLACCPADAATEIKSISQYISHVKGGDGCARDVIEKVMRLQNNWNEDVTVRSQ</sequence>
<protein>
    <submittedName>
        <fullName evidence="7">3-deoxy-D-manno-octulosonate 8-phosphate phosphatase KdsC</fullName>
        <ecNumber evidence="7">3.1.3.45</ecNumber>
    </submittedName>
</protein>
<evidence type="ECO:0000313" key="7">
    <source>
        <dbReference type="EMBL" id="OIR13304.1"/>
    </source>
</evidence>
<dbReference type="SFLD" id="SFLDG01138">
    <property type="entry name" value="C1.6.2:_Deoxy-d-mannose-octulo"/>
    <property type="match status" value="1"/>
</dbReference>
<evidence type="ECO:0000256" key="5">
    <source>
        <dbReference type="ARBA" id="ARBA00022801"/>
    </source>
</evidence>
<dbReference type="SUPFAM" id="SSF56784">
    <property type="entry name" value="HAD-like"/>
    <property type="match status" value="1"/>
</dbReference>
<reference evidence="7" key="1">
    <citation type="submission" date="2016-10" db="EMBL/GenBank/DDBJ databases">
        <title>Sequence of Gallionella enrichment culture.</title>
        <authorList>
            <person name="Poehlein A."/>
            <person name="Muehling M."/>
            <person name="Daniel R."/>
        </authorList>
    </citation>
    <scope>NUCLEOTIDE SEQUENCE</scope>
</reference>
<dbReference type="SFLD" id="SFLDS00003">
    <property type="entry name" value="Haloacid_Dehalogenase"/>
    <property type="match status" value="1"/>
</dbReference>
<dbReference type="GO" id="GO:0008781">
    <property type="term" value="F:N-acylneuraminate cytidylyltransferase activity"/>
    <property type="evidence" value="ECO:0007669"/>
    <property type="project" value="TreeGrafter"/>
</dbReference>
<name>A0A1J5TAP8_9ZZZZ</name>
<evidence type="ECO:0000256" key="6">
    <source>
        <dbReference type="ARBA" id="ARBA00022842"/>
    </source>
</evidence>
<dbReference type="InterPro" id="IPR023214">
    <property type="entry name" value="HAD_sf"/>
</dbReference>
<keyword evidence="5 7" id="KW-0378">Hydrolase</keyword>